<name>A0A371FK87_MUCPR</name>
<keyword evidence="1" id="KW-0812">Transmembrane</keyword>
<dbReference type="AlphaFoldDB" id="A0A371FK87"/>
<keyword evidence="1" id="KW-0472">Membrane</keyword>
<feature type="transmembrane region" description="Helical" evidence="1">
    <location>
        <begin position="7"/>
        <end position="29"/>
    </location>
</feature>
<feature type="non-terminal residue" evidence="2">
    <location>
        <position position="1"/>
    </location>
</feature>
<proteinExistence type="predicted"/>
<dbReference type="PROSITE" id="PS51257">
    <property type="entry name" value="PROKAR_LIPOPROTEIN"/>
    <property type="match status" value="1"/>
</dbReference>
<organism evidence="2 3">
    <name type="scientific">Mucuna pruriens</name>
    <name type="common">Velvet bean</name>
    <name type="synonym">Dolichos pruriens</name>
    <dbReference type="NCBI Taxonomy" id="157652"/>
    <lineage>
        <taxon>Eukaryota</taxon>
        <taxon>Viridiplantae</taxon>
        <taxon>Streptophyta</taxon>
        <taxon>Embryophyta</taxon>
        <taxon>Tracheophyta</taxon>
        <taxon>Spermatophyta</taxon>
        <taxon>Magnoliopsida</taxon>
        <taxon>eudicotyledons</taxon>
        <taxon>Gunneridae</taxon>
        <taxon>Pentapetalae</taxon>
        <taxon>rosids</taxon>
        <taxon>fabids</taxon>
        <taxon>Fabales</taxon>
        <taxon>Fabaceae</taxon>
        <taxon>Papilionoideae</taxon>
        <taxon>50 kb inversion clade</taxon>
        <taxon>NPAAA clade</taxon>
        <taxon>indigoferoid/millettioid clade</taxon>
        <taxon>Phaseoleae</taxon>
        <taxon>Mucuna</taxon>
    </lineage>
</organism>
<dbReference type="Proteomes" id="UP000257109">
    <property type="component" value="Unassembled WGS sequence"/>
</dbReference>
<reference evidence="2" key="1">
    <citation type="submission" date="2018-05" db="EMBL/GenBank/DDBJ databases">
        <title>Draft genome of Mucuna pruriens seed.</title>
        <authorList>
            <person name="Nnadi N.E."/>
            <person name="Vos R."/>
            <person name="Hasami M.H."/>
            <person name="Devisetty U.K."/>
            <person name="Aguiy J.C."/>
        </authorList>
    </citation>
    <scope>NUCLEOTIDE SEQUENCE [LARGE SCALE GENOMIC DNA]</scope>
    <source>
        <strain evidence="2">JCA_2017</strain>
    </source>
</reference>
<accession>A0A371FK87</accession>
<evidence type="ECO:0000313" key="3">
    <source>
        <dbReference type="Proteomes" id="UP000257109"/>
    </source>
</evidence>
<evidence type="ECO:0000256" key="1">
    <source>
        <dbReference type="SAM" id="Phobius"/>
    </source>
</evidence>
<comment type="caution">
    <text evidence="2">The sequence shown here is derived from an EMBL/GenBank/DDBJ whole genome shotgun (WGS) entry which is preliminary data.</text>
</comment>
<sequence>MKRNTATLVNITQLCNISFFLFSICTLIFSCSTATNPAIPCLVARCSMFINADIGFSILHVTSK</sequence>
<evidence type="ECO:0000313" key="2">
    <source>
        <dbReference type="EMBL" id="RDX78748.1"/>
    </source>
</evidence>
<dbReference type="OrthoDB" id="1456457at2759"/>
<dbReference type="EMBL" id="QJKJ01008763">
    <property type="protein sequence ID" value="RDX78748.1"/>
    <property type="molecule type" value="Genomic_DNA"/>
</dbReference>
<gene>
    <name evidence="2" type="ORF">CR513_40931</name>
</gene>
<keyword evidence="3" id="KW-1185">Reference proteome</keyword>
<keyword evidence="1" id="KW-1133">Transmembrane helix</keyword>
<protein>
    <submittedName>
        <fullName evidence="2">Uncharacterized protein</fullName>
    </submittedName>
</protein>